<name>A0ABX7TLU1_STRCY</name>
<evidence type="ECO:0000313" key="2">
    <source>
        <dbReference type="Proteomes" id="UP000663908"/>
    </source>
</evidence>
<gene>
    <name evidence="1" type="ORF">S1361_00835</name>
</gene>
<accession>A0ABX7TLU1</accession>
<proteinExistence type="predicted"/>
<dbReference type="Proteomes" id="UP000663908">
    <property type="component" value="Chromosome"/>
</dbReference>
<dbReference type="RefSeq" id="WP_208029939.1">
    <property type="nucleotide sequence ID" value="NZ_CP071839.1"/>
</dbReference>
<evidence type="ECO:0000313" key="1">
    <source>
        <dbReference type="EMBL" id="QTD95864.1"/>
    </source>
</evidence>
<reference evidence="1 2" key="1">
    <citation type="submission" date="2021-03" db="EMBL/GenBank/DDBJ databases">
        <title>Complete genome sequence of Streptomyces cyanogenus S136, producer of anticancer angucycline landomycin A.</title>
        <authorList>
            <person name="Hrab P."/>
            <person name="Ruckert C."/>
            <person name="Busche T."/>
            <person name="Ostash I."/>
            <person name="Kalinowski J."/>
            <person name="Fedorenko V."/>
            <person name="Yushchuk O."/>
            <person name="Ostash B."/>
        </authorList>
    </citation>
    <scope>NUCLEOTIDE SEQUENCE [LARGE SCALE GENOMIC DNA]</scope>
    <source>
        <strain evidence="1 2">S136</strain>
    </source>
</reference>
<organism evidence="1 2">
    <name type="scientific">Streptomyces cyanogenus</name>
    <dbReference type="NCBI Taxonomy" id="80860"/>
    <lineage>
        <taxon>Bacteria</taxon>
        <taxon>Bacillati</taxon>
        <taxon>Actinomycetota</taxon>
        <taxon>Actinomycetes</taxon>
        <taxon>Kitasatosporales</taxon>
        <taxon>Streptomycetaceae</taxon>
        <taxon>Streptomyces</taxon>
    </lineage>
</organism>
<protein>
    <submittedName>
        <fullName evidence="1">Uncharacterized protein</fullName>
    </submittedName>
</protein>
<sequence length="116" mass="12660">MTVKADISLRVPASMSLEDVLDVLFHAGSGLVRNETTPAVDSELNLEFDTLLNVGSVVVGAVQAALSLTQLVERVRQRRARDESDTAPVEVNITVDGTRYNIADLTSEQIRRLLEP</sequence>
<keyword evidence="2" id="KW-1185">Reference proteome</keyword>
<dbReference type="EMBL" id="CP071839">
    <property type="protein sequence ID" value="QTD95864.1"/>
    <property type="molecule type" value="Genomic_DNA"/>
</dbReference>